<gene>
    <name evidence="23" type="primary">fabF</name>
    <name evidence="23" type="ORF">RZN69_21920</name>
</gene>
<dbReference type="Proteomes" id="UP001304300">
    <property type="component" value="Chromosome"/>
</dbReference>
<keyword evidence="24" id="KW-1185">Reference proteome</keyword>
<feature type="domain" description="Ketosynthase family 3 (KS3)" evidence="22">
    <location>
        <begin position="7"/>
        <end position="416"/>
    </location>
</feature>
<dbReference type="InterPro" id="IPR000794">
    <property type="entry name" value="Beta-ketoacyl_synthase"/>
</dbReference>
<dbReference type="GO" id="GO:0005886">
    <property type="term" value="C:plasma membrane"/>
    <property type="evidence" value="ECO:0007669"/>
    <property type="project" value="UniProtKB-SubCell"/>
</dbReference>
<dbReference type="SUPFAM" id="SSF53901">
    <property type="entry name" value="Thiolase-like"/>
    <property type="match status" value="2"/>
</dbReference>
<accession>A0AAQ3L8Y8</accession>
<evidence type="ECO:0000256" key="12">
    <source>
        <dbReference type="ARBA" id="ARBA00022832"/>
    </source>
</evidence>
<evidence type="ECO:0000256" key="6">
    <source>
        <dbReference type="ARBA" id="ARBA00022458"/>
    </source>
</evidence>
<dbReference type="NCBIfam" id="TIGR03150">
    <property type="entry name" value="fabF"/>
    <property type="match status" value="1"/>
</dbReference>
<keyword evidence="17 19" id="KW-0012">Acyltransferase</keyword>
<dbReference type="Pfam" id="PF00109">
    <property type="entry name" value="ketoacyl-synt"/>
    <property type="match status" value="1"/>
</dbReference>
<keyword evidence="15" id="KW-0472">Membrane</keyword>
<dbReference type="PIRSF" id="PIRSF000447">
    <property type="entry name" value="KAS_II"/>
    <property type="match status" value="1"/>
</dbReference>
<comment type="similarity">
    <text evidence="3 19 21">Belongs to the thiolase-like superfamily. Beta-ketoacyl-ACP synthases family.</text>
</comment>
<dbReference type="KEGG" id="puo:RZN69_21920"/>
<dbReference type="SMART" id="SM00825">
    <property type="entry name" value="PKS_KS"/>
    <property type="match status" value="1"/>
</dbReference>
<feature type="active site" description="For beta-ketoacyl synthase activity" evidence="20">
    <location>
        <position position="168"/>
    </location>
</feature>
<comment type="function">
    <text evidence="18">Proposed to synthesize NOD factor fatty acyl chain. Involved in the synthesis of a highly unsaturated fatty acid moiety, which forms part of a lipo-oligosaccharide that is responsible for host specificity.</text>
</comment>
<keyword evidence="16 19" id="KW-0275">Fatty acid biosynthesis</keyword>
<dbReference type="PROSITE" id="PS52004">
    <property type="entry name" value="KS3_2"/>
    <property type="match status" value="1"/>
</dbReference>
<dbReference type="PROSITE" id="PS00606">
    <property type="entry name" value="KS3_1"/>
    <property type="match status" value="1"/>
</dbReference>
<comment type="pathway">
    <text evidence="2 19">Lipid metabolism; fatty acid biosynthesis.</text>
</comment>
<keyword evidence="14" id="KW-0443">Lipid metabolism</keyword>
<evidence type="ECO:0000256" key="20">
    <source>
        <dbReference type="PIRSR" id="PIRSR000447-1"/>
    </source>
</evidence>
<dbReference type="RefSeq" id="WP_317833724.1">
    <property type="nucleotide sequence ID" value="NZ_CP136920.1"/>
</dbReference>
<comment type="catalytic activity">
    <reaction evidence="19">
        <text>a fatty acyl-[ACP] + malonyl-[ACP] + H(+) = a 3-oxoacyl-[ACP] + holo-[ACP] + CO2</text>
        <dbReference type="Rhea" id="RHEA:22836"/>
        <dbReference type="Rhea" id="RHEA-COMP:9623"/>
        <dbReference type="Rhea" id="RHEA-COMP:9685"/>
        <dbReference type="Rhea" id="RHEA-COMP:9916"/>
        <dbReference type="Rhea" id="RHEA-COMP:14125"/>
        <dbReference type="ChEBI" id="CHEBI:15378"/>
        <dbReference type="ChEBI" id="CHEBI:16526"/>
        <dbReference type="ChEBI" id="CHEBI:64479"/>
        <dbReference type="ChEBI" id="CHEBI:78449"/>
        <dbReference type="ChEBI" id="CHEBI:78776"/>
        <dbReference type="ChEBI" id="CHEBI:138651"/>
    </reaction>
</comment>
<dbReference type="PANTHER" id="PTHR11712:SF352">
    <property type="entry name" value="3-OXOACYL-[ACYL-CARRIER-PROTEIN] SYNTHASE"/>
    <property type="match status" value="1"/>
</dbReference>
<evidence type="ECO:0000256" key="19">
    <source>
        <dbReference type="PIRNR" id="PIRNR000447"/>
    </source>
</evidence>
<evidence type="ECO:0000256" key="11">
    <source>
        <dbReference type="ARBA" id="ARBA00022692"/>
    </source>
</evidence>
<dbReference type="InterPro" id="IPR014031">
    <property type="entry name" value="Ketoacyl_synth_C"/>
</dbReference>
<evidence type="ECO:0000313" key="23">
    <source>
        <dbReference type="EMBL" id="WOO41286.1"/>
    </source>
</evidence>
<sequence length="420" mass="44646">MQNHQPGSKVVITGLGTLTGAGIGVDDFWDNLCAGRSGIDRIKGFDIDPYPCQVGSEVKDFDPCDYMDRKEVNRNDRYTHYAMGAAKLALKDADLDTTKVVQERMGVIVGSGIGGIETVETQTQRLFNMGPRRVSPFMIPSLIANIASGVIAIEIKAKGPNFAVVSACTTGTHAIGEAMHVIKRGEADIMLAGGTEAAITKTGFAGFCAMRAMSTNFNDEPQRASRPFDEKRDGFVMGDGSGIVVLESEEHAKARGARIYCELVGYATTCDAHHITSPDLEGTGLANCLTNALNYSGVEATEVDYINAHGTSTPYNDRCESAAVKTVLGDHAYKIAMSSTKSMTGHLLGAAGGIEAAVCAKAIQTGIIPPTINYENPDPNCDLDYVPNKAKEATVNVALSNNLGFGGHNATVVLRRYPLN</sequence>
<evidence type="ECO:0000256" key="18">
    <source>
        <dbReference type="ARBA" id="ARBA00037576"/>
    </source>
</evidence>
<dbReference type="InterPro" id="IPR018201">
    <property type="entry name" value="Ketoacyl_synth_AS"/>
</dbReference>
<keyword evidence="8 19" id="KW-0444">Lipid biosynthesis</keyword>
<dbReference type="Gene3D" id="3.40.47.10">
    <property type="match status" value="2"/>
</dbReference>
<evidence type="ECO:0000256" key="5">
    <source>
        <dbReference type="ARBA" id="ARBA00014657"/>
    </source>
</evidence>
<evidence type="ECO:0000256" key="4">
    <source>
        <dbReference type="ARBA" id="ARBA00012356"/>
    </source>
</evidence>
<proteinExistence type="inferred from homology"/>
<evidence type="ECO:0000256" key="13">
    <source>
        <dbReference type="ARBA" id="ARBA00022989"/>
    </source>
</evidence>
<evidence type="ECO:0000256" key="1">
    <source>
        <dbReference type="ARBA" id="ARBA00004533"/>
    </source>
</evidence>
<evidence type="ECO:0000256" key="15">
    <source>
        <dbReference type="ARBA" id="ARBA00023136"/>
    </source>
</evidence>
<keyword evidence="9" id="KW-0997">Cell inner membrane</keyword>
<organism evidence="23 24">
    <name type="scientific">Rubellicoccus peritrichatus</name>
    <dbReference type="NCBI Taxonomy" id="3080537"/>
    <lineage>
        <taxon>Bacteria</taxon>
        <taxon>Pseudomonadati</taxon>
        <taxon>Verrucomicrobiota</taxon>
        <taxon>Opitutia</taxon>
        <taxon>Puniceicoccales</taxon>
        <taxon>Cerasicoccaceae</taxon>
        <taxon>Rubellicoccus</taxon>
    </lineage>
</organism>
<keyword evidence="10 19" id="KW-0808">Transferase</keyword>
<evidence type="ECO:0000256" key="2">
    <source>
        <dbReference type="ARBA" id="ARBA00005194"/>
    </source>
</evidence>
<dbReference type="GO" id="GO:0006633">
    <property type="term" value="P:fatty acid biosynthetic process"/>
    <property type="evidence" value="ECO:0007669"/>
    <property type="project" value="UniProtKB-UniRule"/>
</dbReference>
<keyword evidence="13" id="KW-1133">Transmembrane helix</keyword>
<comment type="function">
    <text evidence="19">Involved in the type II fatty acid elongation cycle. Catalyzes the elongation of a wide range of acyl-ACP by the addition of two carbons from malonyl-ACP to an acyl acceptor. Can efficiently catalyze the conversion of palmitoleoyl-ACP (cis-hexadec-9-enoyl-ACP) to cis-vaccenoyl-ACP (cis-octadec-11-enoyl-ACP), an essential step in the thermal regulation of fatty acid composition.</text>
</comment>
<comment type="subcellular location">
    <subcellularLocation>
        <location evidence="1">Cell inner membrane</location>
    </subcellularLocation>
</comment>
<evidence type="ECO:0000256" key="7">
    <source>
        <dbReference type="ARBA" id="ARBA00022475"/>
    </source>
</evidence>
<evidence type="ECO:0000259" key="22">
    <source>
        <dbReference type="PROSITE" id="PS52004"/>
    </source>
</evidence>
<dbReference type="EC" id="2.3.1.179" evidence="4 19"/>
<dbReference type="NCBIfam" id="NF005589">
    <property type="entry name" value="PRK07314.1"/>
    <property type="match status" value="1"/>
</dbReference>
<dbReference type="InterPro" id="IPR016039">
    <property type="entry name" value="Thiolase-like"/>
</dbReference>
<dbReference type="Pfam" id="PF02801">
    <property type="entry name" value="Ketoacyl-synt_C"/>
    <property type="match status" value="1"/>
</dbReference>
<dbReference type="InterPro" id="IPR017568">
    <property type="entry name" value="3-oxoacyl-ACP_synth-2"/>
</dbReference>
<keyword evidence="7" id="KW-1003">Cell membrane</keyword>
<evidence type="ECO:0000256" key="8">
    <source>
        <dbReference type="ARBA" id="ARBA00022516"/>
    </source>
</evidence>
<evidence type="ECO:0000313" key="24">
    <source>
        <dbReference type="Proteomes" id="UP001304300"/>
    </source>
</evidence>
<evidence type="ECO:0000256" key="10">
    <source>
        <dbReference type="ARBA" id="ARBA00022679"/>
    </source>
</evidence>
<dbReference type="InterPro" id="IPR020841">
    <property type="entry name" value="PKS_Beta-ketoAc_synthase_dom"/>
</dbReference>
<evidence type="ECO:0000256" key="3">
    <source>
        <dbReference type="ARBA" id="ARBA00008467"/>
    </source>
</evidence>
<evidence type="ECO:0000256" key="9">
    <source>
        <dbReference type="ARBA" id="ARBA00022519"/>
    </source>
</evidence>
<dbReference type="CDD" id="cd00834">
    <property type="entry name" value="KAS_I_II"/>
    <property type="match status" value="1"/>
</dbReference>
<protein>
    <recommendedName>
        <fullName evidence="5 19">3-oxoacyl-[acyl-carrier-protein] synthase 2</fullName>
        <ecNumber evidence="4 19">2.3.1.179</ecNumber>
    </recommendedName>
</protein>
<dbReference type="AlphaFoldDB" id="A0AAQ3L8Y8"/>
<name>A0AAQ3L8Y8_9BACT</name>
<keyword evidence="6" id="KW-0536">Nodulation</keyword>
<keyword evidence="12" id="KW-0276">Fatty acid metabolism</keyword>
<comment type="catalytic activity">
    <reaction evidence="19">
        <text>(9Z)-hexadecenoyl-[ACP] + malonyl-[ACP] + H(+) = 3-oxo-(11Z)-octadecenoyl-[ACP] + holo-[ACP] + CO2</text>
        <dbReference type="Rhea" id="RHEA:55040"/>
        <dbReference type="Rhea" id="RHEA-COMP:9623"/>
        <dbReference type="Rhea" id="RHEA-COMP:9685"/>
        <dbReference type="Rhea" id="RHEA-COMP:10800"/>
        <dbReference type="Rhea" id="RHEA-COMP:14074"/>
        <dbReference type="ChEBI" id="CHEBI:15378"/>
        <dbReference type="ChEBI" id="CHEBI:16526"/>
        <dbReference type="ChEBI" id="CHEBI:64479"/>
        <dbReference type="ChEBI" id="CHEBI:78449"/>
        <dbReference type="ChEBI" id="CHEBI:83989"/>
        <dbReference type="ChEBI" id="CHEBI:138538"/>
        <dbReference type="EC" id="2.3.1.179"/>
    </reaction>
</comment>
<reference evidence="23 24" key="1">
    <citation type="submission" date="2023-10" db="EMBL/GenBank/DDBJ databases">
        <title>Rubellicoccus peritrichatus gen. nov., sp. nov., isolated from an algae of coral reef tank.</title>
        <authorList>
            <person name="Luo J."/>
        </authorList>
    </citation>
    <scope>NUCLEOTIDE SEQUENCE [LARGE SCALE GENOMIC DNA]</scope>
    <source>
        <strain evidence="23 24">CR14</strain>
    </source>
</reference>
<dbReference type="InterPro" id="IPR014030">
    <property type="entry name" value="Ketoacyl_synth_N"/>
</dbReference>
<dbReference type="GO" id="GO:0004315">
    <property type="term" value="F:3-oxoacyl-[acyl-carrier-protein] synthase activity"/>
    <property type="evidence" value="ECO:0007669"/>
    <property type="project" value="UniProtKB-UniRule"/>
</dbReference>
<dbReference type="FunFam" id="3.40.47.10:FF:000009">
    <property type="entry name" value="3-oxoacyl-[acyl-carrier-protein] synthase 2"/>
    <property type="match status" value="1"/>
</dbReference>
<evidence type="ECO:0000256" key="14">
    <source>
        <dbReference type="ARBA" id="ARBA00023098"/>
    </source>
</evidence>
<evidence type="ECO:0000256" key="16">
    <source>
        <dbReference type="ARBA" id="ARBA00023160"/>
    </source>
</evidence>
<evidence type="ECO:0000256" key="21">
    <source>
        <dbReference type="RuleBase" id="RU003694"/>
    </source>
</evidence>
<keyword evidence="11" id="KW-0812">Transmembrane</keyword>
<dbReference type="NCBIfam" id="NF004970">
    <property type="entry name" value="PRK06333.1"/>
    <property type="match status" value="1"/>
</dbReference>
<dbReference type="PANTHER" id="PTHR11712">
    <property type="entry name" value="POLYKETIDE SYNTHASE-RELATED"/>
    <property type="match status" value="1"/>
</dbReference>
<dbReference type="EMBL" id="CP136920">
    <property type="protein sequence ID" value="WOO41286.1"/>
    <property type="molecule type" value="Genomic_DNA"/>
</dbReference>
<evidence type="ECO:0000256" key="17">
    <source>
        <dbReference type="ARBA" id="ARBA00023315"/>
    </source>
</evidence>